<evidence type="ECO:0000313" key="6">
    <source>
        <dbReference type="Proteomes" id="UP001470230"/>
    </source>
</evidence>
<evidence type="ECO:0000256" key="3">
    <source>
        <dbReference type="SAM" id="Coils"/>
    </source>
</evidence>
<keyword evidence="6" id="KW-1185">Reference proteome</keyword>
<accession>A0ABR2K5T5</accession>
<dbReference type="PROSITE" id="PS00626">
    <property type="entry name" value="RCC1_2"/>
    <property type="match status" value="1"/>
</dbReference>
<dbReference type="Proteomes" id="UP001470230">
    <property type="component" value="Unassembled WGS sequence"/>
</dbReference>
<organism evidence="5 6">
    <name type="scientific">Tritrichomonas musculus</name>
    <dbReference type="NCBI Taxonomy" id="1915356"/>
    <lineage>
        <taxon>Eukaryota</taxon>
        <taxon>Metamonada</taxon>
        <taxon>Parabasalia</taxon>
        <taxon>Tritrichomonadida</taxon>
        <taxon>Tritrichomonadidae</taxon>
        <taxon>Tritrichomonas</taxon>
    </lineage>
</organism>
<comment type="caution">
    <text evidence="5">The sequence shown here is derived from an EMBL/GenBank/DDBJ whole genome shotgun (WGS) entry which is preliminary data.</text>
</comment>
<reference evidence="5 6" key="1">
    <citation type="submission" date="2024-04" db="EMBL/GenBank/DDBJ databases">
        <title>Tritrichomonas musculus Genome.</title>
        <authorList>
            <person name="Alves-Ferreira E."/>
            <person name="Grigg M."/>
            <person name="Lorenzi H."/>
            <person name="Galac M."/>
        </authorList>
    </citation>
    <scope>NUCLEOTIDE SEQUENCE [LARGE SCALE GENOMIC DNA]</scope>
    <source>
        <strain evidence="5 6">EAF2021</strain>
    </source>
</reference>
<proteinExistence type="predicted"/>
<dbReference type="InterPro" id="IPR000408">
    <property type="entry name" value="Reg_chr_condens"/>
</dbReference>
<keyword evidence="3" id="KW-0175">Coiled coil</keyword>
<evidence type="ECO:0000313" key="5">
    <source>
        <dbReference type="EMBL" id="KAK8886492.1"/>
    </source>
</evidence>
<dbReference type="PANTHER" id="PTHR22870:SF408">
    <property type="entry name" value="OS09G0560450 PROTEIN"/>
    <property type="match status" value="1"/>
</dbReference>
<sequence length="566" mass="62829">MKISGYNNFSALGEKSNKEDFGGNCFIDPPVDSHINVSSISSFSIFSDHSVFIDKEGQGFAFGYNKDFRIAKSLPKKILRNESKLKFGQEDSSFKLISAVCGEYYTLYLFTDENAKNDQLVYSSSYFKDSPIVINTNTHTPKFLFGGFDTAAVIDTEGLIYIIKNNFFTSGKTVTPVKLPNGNRAISIAFCFPFIFVLSSFGKIFRSPITAPSKLSFSECIEFEGKMISEISGTYKHCLAVSQEGKAYSYGNNEFGQLGIEINNTSNFMEITSLSKYKIVSVSAGFNHSLFLTNEGTVIGCGSNEYGQLLLKFDLGKKLFFSPVETTVKCASHIIAGNCLSAVFTDEELPQNTPNMPVRDDISELVDKLRSKNDEMRELREEIDRLKDENNRLHSEIELIHDNNVFLQPEAGVDRAAREESGNAASQVIHQEIDDDAGGLADNSKSKNDANPFITQESNQSENVEGKDENKNDANPFIKPESNQSENVERKEASEIDANPFIAQESNQSENVEGKDENKNDANPFIKPESNQSENVERKEASEIDANPFIMPEGDQSDNVEGKESA</sequence>
<feature type="compositionally biased region" description="Polar residues" evidence="4">
    <location>
        <begin position="453"/>
        <end position="463"/>
    </location>
</feature>
<dbReference type="Gene3D" id="2.130.10.30">
    <property type="entry name" value="Regulator of chromosome condensation 1/beta-lactamase-inhibitor protein II"/>
    <property type="match status" value="2"/>
</dbReference>
<gene>
    <name evidence="5" type="ORF">M9Y10_041955</name>
</gene>
<keyword evidence="1" id="KW-0677">Repeat</keyword>
<dbReference type="PANTHER" id="PTHR22870">
    <property type="entry name" value="REGULATOR OF CHROMOSOME CONDENSATION"/>
    <property type="match status" value="1"/>
</dbReference>
<evidence type="ECO:0000256" key="2">
    <source>
        <dbReference type="PROSITE-ProRule" id="PRU00235"/>
    </source>
</evidence>
<feature type="repeat" description="RCC1" evidence="2">
    <location>
        <begin position="245"/>
        <end position="295"/>
    </location>
</feature>
<feature type="region of interest" description="Disordered" evidence="4">
    <location>
        <begin position="436"/>
        <end position="566"/>
    </location>
</feature>
<evidence type="ECO:0000256" key="4">
    <source>
        <dbReference type="SAM" id="MobiDB-lite"/>
    </source>
</evidence>
<dbReference type="EMBL" id="JAPFFF010000007">
    <property type="protein sequence ID" value="KAK8886492.1"/>
    <property type="molecule type" value="Genomic_DNA"/>
</dbReference>
<dbReference type="InterPro" id="IPR051210">
    <property type="entry name" value="Ub_ligase/GEF_domain"/>
</dbReference>
<feature type="coiled-coil region" evidence="3">
    <location>
        <begin position="359"/>
        <end position="403"/>
    </location>
</feature>
<protein>
    <submittedName>
        <fullName evidence="5">Uncharacterized protein</fullName>
    </submittedName>
</protein>
<name>A0ABR2K5T5_9EUKA</name>
<dbReference type="PROSITE" id="PS50012">
    <property type="entry name" value="RCC1_3"/>
    <property type="match status" value="1"/>
</dbReference>
<dbReference type="SUPFAM" id="SSF50985">
    <property type="entry name" value="RCC1/BLIP-II"/>
    <property type="match status" value="1"/>
</dbReference>
<evidence type="ECO:0000256" key="1">
    <source>
        <dbReference type="ARBA" id="ARBA00022737"/>
    </source>
</evidence>
<dbReference type="Pfam" id="PF13540">
    <property type="entry name" value="RCC1_2"/>
    <property type="match status" value="2"/>
</dbReference>
<dbReference type="InterPro" id="IPR009091">
    <property type="entry name" value="RCC1/BLIP-II"/>
</dbReference>